<protein>
    <submittedName>
        <fullName evidence="2">Uncharacterized protein</fullName>
    </submittedName>
</protein>
<evidence type="ECO:0000313" key="2">
    <source>
        <dbReference type="EMBL" id="CUO30836.1"/>
    </source>
</evidence>
<reference evidence="2 3" key="1">
    <citation type="submission" date="2015-09" db="EMBL/GenBank/DDBJ databases">
        <authorList>
            <consortium name="Pathogen Informatics"/>
        </authorList>
    </citation>
    <scope>NUCLEOTIDE SEQUENCE [LARGE SCALE GENOMIC DNA]</scope>
    <source>
        <strain evidence="2 3">2789STDY5834835</strain>
    </source>
</reference>
<feature type="transmembrane region" description="Helical" evidence="1">
    <location>
        <begin position="12"/>
        <end position="32"/>
    </location>
</feature>
<name>A0A174E2X6_9FIRM</name>
<gene>
    <name evidence="2" type="ORF">ERS852450_01578</name>
</gene>
<dbReference type="RefSeq" id="WP_055298668.1">
    <property type="nucleotide sequence ID" value="NZ_BLYK01000069.1"/>
</dbReference>
<proteinExistence type="predicted"/>
<evidence type="ECO:0000256" key="1">
    <source>
        <dbReference type="SAM" id="Phobius"/>
    </source>
</evidence>
<dbReference type="AlphaFoldDB" id="A0A174E2X6"/>
<keyword evidence="1" id="KW-0812">Transmembrane</keyword>
<accession>A0A174E2X6</accession>
<sequence length="93" mass="11066">MNEKTMNLINKILYYVIAPILILEFILTDLHIISFTKILFIVSVVVLLILCAISFFYKKQHPDYEFKANEMYTRILFAIILLECFYSAGFFKW</sequence>
<evidence type="ECO:0000313" key="3">
    <source>
        <dbReference type="Proteomes" id="UP000095679"/>
    </source>
</evidence>
<dbReference type="EMBL" id="CYZL01000011">
    <property type="protein sequence ID" value="CUO30836.1"/>
    <property type="molecule type" value="Genomic_DNA"/>
</dbReference>
<feature type="transmembrane region" description="Helical" evidence="1">
    <location>
        <begin position="38"/>
        <end position="57"/>
    </location>
</feature>
<organism evidence="2 3">
    <name type="scientific">Anaerobutyricum hallii</name>
    <dbReference type="NCBI Taxonomy" id="39488"/>
    <lineage>
        <taxon>Bacteria</taxon>
        <taxon>Bacillati</taxon>
        <taxon>Bacillota</taxon>
        <taxon>Clostridia</taxon>
        <taxon>Lachnospirales</taxon>
        <taxon>Lachnospiraceae</taxon>
        <taxon>Anaerobutyricum</taxon>
    </lineage>
</organism>
<dbReference type="Proteomes" id="UP000095679">
    <property type="component" value="Unassembled WGS sequence"/>
</dbReference>
<feature type="transmembrane region" description="Helical" evidence="1">
    <location>
        <begin position="71"/>
        <end position="91"/>
    </location>
</feature>
<keyword evidence="1" id="KW-0472">Membrane</keyword>
<keyword evidence="1" id="KW-1133">Transmembrane helix</keyword>